<feature type="domain" description="Methyltransferase small" evidence="3">
    <location>
        <begin position="32"/>
        <end position="167"/>
    </location>
</feature>
<dbReference type="PANTHER" id="PTHR47739:SF1">
    <property type="entry name" value="TRNA1(VAL) (ADENINE(37)-N6)-METHYLTRANSFERASE"/>
    <property type="match status" value="1"/>
</dbReference>
<dbReference type="EMBL" id="JAPIUZ010000004">
    <property type="protein sequence ID" value="MCX2564054.1"/>
    <property type="molecule type" value="Genomic_DNA"/>
</dbReference>
<reference evidence="4 5" key="1">
    <citation type="submission" date="2022-11" db="EMBL/GenBank/DDBJ databases">
        <title>Genome sequencing of Acetobacter type strain.</title>
        <authorList>
            <person name="Heo J."/>
            <person name="Lee D."/>
            <person name="Han B.-H."/>
            <person name="Hong S.-B."/>
            <person name="Kwon S.-W."/>
        </authorList>
    </citation>
    <scope>NUCLEOTIDE SEQUENCE [LARGE SCALE GENOMIC DNA]</scope>
    <source>
        <strain evidence="4 5">KACC 21253</strain>
    </source>
</reference>
<dbReference type="CDD" id="cd02440">
    <property type="entry name" value="AdoMet_MTases"/>
    <property type="match status" value="1"/>
</dbReference>
<dbReference type="PROSITE" id="PS00092">
    <property type="entry name" value="N6_MTASE"/>
    <property type="match status" value="1"/>
</dbReference>
<gene>
    <name evidence="4" type="ORF">OQ497_08790</name>
</gene>
<sequence length="261" mass="28309">MSSLSSGTLMAGKIVYDQFLSGNRTGLEPVLIAAAVPARAKQRVAEIGCGAGAGLLCLSQRLPELDLWGIEADAPSIELARHNLAANKRENVTLLQATFPYDLPGTLPFCRFDHCFANPPWHPTEGTPSPHAQRDLARRALTDTLESWIKGCTRLLRHKGSLTLILPASLMSRACTALTEHRFGDVTLFPLWPKTGREARLMLIQGRYGVKGPSRILSGLTLHTPEGGFTPESSRILKEGEALRLSLQQVQAATRANPGNS</sequence>
<dbReference type="SUPFAM" id="SSF53335">
    <property type="entry name" value="S-adenosyl-L-methionine-dependent methyltransferases"/>
    <property type="match status" value="1"/>
</dbReference>
<dbReference type="Proteomes" id="UP001301152">
    <property type="component" value="Unassembled WGS sequence"/>
</dbReference>
<evidence type="ECO:0000256" key="2">
    <source>
        <dbReference type="ARBA" id="ARBA00022691"/>
    </source>
</evidence>
<name>A0ABT3QFJ2_9PROT</name>
<dbReference type="InterPro" id="IPR002052">
    <property type="entry name" value="DNA_methylase_N6_adenine_CS"/>
</dbReference>
<dbReference type="InterPro" id="IPR050210">
    <property type="entry name" value="tRNA_Adenine-N(6)_MTase"/>
</dbReference>
<evidence type="ECO:0000313" key="5">
    <source>
        <dbReference type="Proteomes" id="UP001301152"/>
    </source>
</evidence>
<protein>
    <submittedName>
        <fullName evidence="4">Methyltransferase</fullName>
    </submittedName>
</protein>
<accession>A0ABT3QFJ2</accession>
<comment type="caution">
    <text evidence="4">The sequence shown here is derived from an EMBL/GenBank/DDBJ whole genome shotgun (WGS) entry which is preliminary data.</text>
</comment>
<dbReference type="Gene3D" id="3.40.50.150">
    <property type="entry name" value="Vaccinia Virus protein VP39"/>
    <property type="match status" value="1"/>
</dbReference>
<keyword evidence="1 4" id="KW-0808">Transferase</keyword>
<keyword evidence="1 4" id="KW-0489">Methyltransferase</keyword>
<dbReference type="InterPro" id="IPR007848">
    <property type="entry name" value="Small_mtfrase_dom"/>
</dbReference>
<proteinExistence type="predicted"/>
<dbReference type="PANTHER" id="PTHR47739">
    <property type="entry name" value="TRNA1(VAL) (ADENINE(37)-N6)-METHYLTRANSFERASE"/>
    <property type="match status" value="1"/>
</dbReference>
<dbReference type="InterPro" id="IPR029063">
    <property type="entry name" value="SAM-dependent_MTases_sf"/>
</dbReference>
<dbReference type="Pfam" id="PF05175">
    <property type="entry name" value="MTS"/>
    <property type="match status" value="1"/>
</dbReference>
<keyword evidence="5" id="KW-1185">Reference proteome</keyword>
<keyword evidence="2" id="KW-0949">S-adenosyl-L-methionine</keyword>
<dbReference type="GO" id="GO:0032259">
    <property type="term" value="P:methylation"/>
    <property type="evidence" value="ECO:0007669"/>
    <property type="project" value="UniProtKB-KW"/>
</dbReference>
<evidence type="ECO:0000259" key="3">
    <source>
        <dbReference type="Pfam" id="PF05175"/>
    </source>
</evidence>
<organism evidence="4 5">
    <name type="scientific">Acetobacter thailandicus</name>
    <dbReference type="NCBI Taxonomy" id="1502842"/>
    <lineage>
        <taxon>Bacteria</taxon>
        <taxon>Pseudomonadati</taxon>
        <taxon>Pseudomonadota</taxon>
        <taxon>Alphaproteobacteria</taxon>
        <taxon>Acetobacterales</taxon>
        <taxon>Acetobacteraceae</taxon>
        <taxon>Acetobacter</taxon>
    </lineage>
</organism>
<dbReference type="RefSeq" id="WP_242005323.1">
    <property type="nucleotide sequence ID" value="NZ_JAPIUZ010000004.1"/>
</dbReference>
<dbReference type="GO" id="GO:0008168">
    <property type="term" value="F:methyltransferase activity"/>
    <property type="evidence" value="ECO:0007669"/>
    <property type="project" value="UniProtKB-KW"/>
</dbReference>
<evidence type="ECO:0000313" key="4">
    <source>
        <dbReference type="EMBL" id="MCX2564054.1"/>
    </source>
</evidence>
<evidence type="ECO:0000256" key="1">
    <source>
        <dbReference type="ARBA" id="ARBA00022603"/>
    </source>
</evidence>